<keyword evidence="4" id="KW-1185">Reference proteome</keyword>
<evidence type="ECO:0000313" key="3">
    <source>
        <dbReference type="EMBL" id="PXX10268.1"/>
    </source>
</evidence>
<feature type="transmembrane region" description="Helical" evidence="2">
    <location>
        <begin position="43"/>
        <end position="67"/>
    </location>
</feature>
<sequence length="163" mass="18324">MSRIYQYERHPRVEELKLGRPVKTRDVRRLNHPNFLLRFNARFGLLITVTVGTMWTAYVFTALALFALPDAVKQGTYFIVVWLSSSFLQLVLLPIIIVGQNIQAKAADKRSEETYKDAEAVLKEAEQIQQHLLAQDDAIAGILHRLEGRFGAPPPAGEAPPSS</sequence>
<evidence type="ECO:0000256" key="1">
    <source>
        <dbReference type="SAM" id="Coils"/>
    </source>
</evidence>
<evidence type="ECO:0000313" key="4">
    <source>
        <dbReference type="Proteomes" id="UP000247781"/>
    </source>
</evidence>
<keyword evidence="2" id="KW-0812">Transmembrane</keyword>
<accession>A0A318HJ96</accession>
<dbReference type="Proteomes" id="UP000247781">
    <property type="component" value="Unassembled WGS sequence"/>
</dbReference>
<evidence type="ECO:0000256" key="2">
    <source>
        <dbReference type="SAM" id="Phobius"/>
    </source>
</evidence>
<feature type="transmembrane region" description="Helical" evidence="2">
    <location>
        <begin position="79"/>
        <end position="99"/>
    </location>
</feature>
<proteinExistence type="predicted"/>
<organism evidence="3 4">
    <name type="scientific">Mycolicibacterium moriokaense</name>
    <dbReference type="NCBI Taxonomy" id="39691"/>
    <lineage>
        <taxon>Bacteria</taxon>
        <taxon>Bacillati</taxon>
        <taxon>Actinomycetota</taxon>
        <taxon>Actinomycetes</taxon>
        <taxon>Mycobacteriales</taxon>
        <taxon>Mycobacteriaceae</taxon>
        <taxon>Mycolicibacterium</taxon>
    </lineage>
</organism>
<protein>
    <submittedName>
        <fullName evidence="3">Uncharacterized protein DUF1003</fullName>
    </submittedName>
</protein>
<dbReference type="RefSeq" id="WP_110315531.1">
    <property type="nucleotide sequence ID" value="NZ_QJJU01000004.1"/>
</dbReference>
<dbReference type="AlphaFoldDB" id="A0A318HJ96"/>
<reference evidence="3 4" key="2">
    <citation type="submission" date="2018-06" db="EMBL/GenBank/DDBJ databases">
        <title>Sequencing of bacterial isolates from soil warming experiment in Harvard Forest, Massachusetts, USA.</title>
        <authorList>
            <person name="Deangelis K.PhD."/>
        </authorList>
    </citation>
    <scope>NUCLEOTIDE SEQUENCE [LARGE SCALE GENOMIC DNA]</scope>
    <source>
        <strain evidence="3 4">GAS496</strain>
    </source>
</reference>
<dbReference type="InterPro" id="IPR010406">
    <property type="entry name" value="DUF1003"/>
</dbReference>
<comment type="caution">
    <text evidence="3">The sequence shown here is derived from an EMBL/GenBank/DDBJ whole genome shotgun (WGS) entry which is preliminary data.</text>
</comment>
<keyword evidence="2" id="KW-1133">Transmembrane helix</keyword>
<name>A0A318HJ96_9MYCO</name>
<dbReference type="Pfam" id="PF06210">
    <property type="entry name" value="DUF1003"/>
    <property type="match status" value="1"/>
</dbReference>
<dbReference type="EMBL" id="QJJU01000004">
    <property type="protein sequence ID" value="PXX10268.1"/>
    <property type="molecule type" value="Genomic_DNA"/>
</dbReference>
<keyword evidence="1" id="KW-0175">Coiled coil</keyword>
<dbReference type="OrthoDB" id="3177121at2"/>
<feature type="coiled-coil region" evidence="1">
    <location>
        <begin position="108"/>
        <end position="135"/>
    </location>
</feature>
<keyword evidence="2" id="KW-0472">Membrane</keyword>
<reference evidence="4" key="1">
    <citation type="submission" date="2018-05" db="EMBL/GenBank/DDBJ databases">
        <authorList>
            <person name="Deangelis K."/>
            <person name="Huntemann M."/>
            <person name="Clum A."/>
            <person name="Pillay M."/>
            <person name="Palaniappan K."/>
            <person name="Varghese N."/>
            <person name="Mikhailova N."/>
            <person name="Stamatis D."/>
            <person name="Reddy T."/>
            <person name="Daum C."/>
            <person name="Shapiro N."/>
            <person name="Ivanova N."/>
            <person name="Kyrpides N."/>
            <person name="Woyke T."/>
        </authorList>
    </citation>
    <scope>NUCLEOTIDE SEQUENCE [LARGE SCALE GENOMIC DNA]</scope>
    <source>
        <strain evidence="4">GAS496</strain>
    </source>
</reference>
<gene>
    <name evidence="3" type="ORF">C8E89_10464</name>
</gene>